<evidence type="ECO:0000313" key="1">
    <source>
        <dbReference type="EMBL" id="AZZ65716.1"/>
    </source>
</evidence>
<protein>
    <submittedName>
        <fullName evidence="1">DUF2714 domain-containing protein</fullName>
    </submittedName>
</protein>
<dbReference type="Pfam" id="PF10896">
    <property type="entry name" value="DUF2714"/>
    <property type="match status" value="1"/>
</dbReference>
<sequence length="167" mass="19378">MKKNKKISPELFDVYTDYKDSQKKENLTTYNQLVASALFKNNLGFKSELYLKFLDLLNEALKKRHDMVFEDFVVTFNINPKFSQNILVPMISNVESSNTEAINLKDSSKSEIYNQFLQDFNEEISKALNAGNYVEIIPNFLLYISPNTNQLKLLFSEEIVIEIENAK</sequence>
<gene>
    <name evidence="1" type="ORF">DMC14_002915</name>
</gene>
<keyword evidence="2" id="KW-1185">Reference proteome</keyword>
<dbReference type="Proteomes" id="UP000256585">
    <property type="component" value="Chromosome"/>
</dbReference>
<evidence type="ECO:0000313" key="2">
    <source>
        <dbReference type="Proteomes" id="UP000256585"/>
    </source>
</evidence>
<reference evidence="1" key="1">
    <citation type="submission" date="2019-03" db="EMBL/GenBank/DDBJ databases">
        <title>Draft Sequence and Annotation of the Mycoplasma phocicerebrale Strain 1049T Genome.</title>
        <authorList>
            <person name="Frasca S.Jr."/>
            <person name="Kutish G.F."/>
            <person name="Castellanos Gell J."/>
            <person name="Michaels D.L."/>
            <person name="Brown D.R."/>
        </authorList>
    </citation>
    <scope>NUCLEOTIDE SEQUENCE</scope>
    <source>
        <strain evidence="1">1049</strain>
    </source>
</reference>
<name>A0A3T0TUR4_9BACT</name>
<dbReference type="RefSeq" id="WP_116171461.1">
    <property type="nucleotide sequence ID" value="NZ_CP033058.2"/>
</dbReference>
<proteinExistence type="predicted"/>
<dbReference type="InterPro" id="IPR021222">
    <property type="entry name" value="DUF2714"/>
</dbReference>
<dbReference type="KEGG" id="mphc:DMC14_002915"/>
<dbReference type="EMBL" id="CP033058">
    <property type="protein sequence ID" value="AZZ65716.1"/>
    <property type="molecule type" value="Genomic_DNA"/>
</dbReference>
<accession>A0A3T0TUR4</accession>
<dbReference type="AlphaFoldDB" id="A0A3T0TUR4"/>
<dbReference type="OrthoDB" id="398973at2"/>
<organism evidence="1 2">
    <name type="scientific">Metamycoplasma phocicerebrale</name>
    <dbReference type="NCBI Taxonomy" id="142649"/>
    <lineage>
        <taxon>Bacteria</taxon>
        <taxon>Bacillati</taxon>
        <taxon>Mycoplasmatota</taxon>
        <taxon>Mycoplasmoidales</taxon>
        <taxon>Metamycoplasmataceae</taxon>
        <taxon>Metamycoplasma</taxon>
    </lineage>
</organism>